<proteinExistence type="predicted"/>
<keyword evidence="3 6" id="KW-0812">Transmembrane</keyword>
<gene>
    <name evidence="7" type="ORF">J7W16_16810</name>
</gene>
<dbReference type="AlphaFoldDB" id="A0A940X0H4"/>
<dbReference type="Proteomes" id="UP000678228">
    <property type="component" value="Unassembled WGS sequence"/>
</dbReference>
<dbReference type="GO" id="GO:0005886">
    <property type="term" value="C:plasma membrane"/>
    <property type="evidence" value="ECO:0007669"/>
    <property type="project" value="UniProtKB-SubCell"/>
</dbReference>
<accession>A0A940X0H4</accession>
<keyword evidence="5 6" id="KW-0472">Membrane</keyword>
<protein>
    <submittedName>
        <fullName evidence="7">ATP synthase subunit I</fullName>
    </submittedName>
</protein>
<dbReference type="EMBL" id="JAGKSQ010000007">
    <property type="protein sequence ID" value="MBP3952785.1"/>
    <property type="molecule type" value="Genomic_DNA"/>
</dbReference>
<keyword evidence="2" id="KW-1003">Cell membrane</keyword>
<comment type="caution">
    <text evidence="7">The sequence shown here is derived from an EMBL/GenBank/DDBJ whole genome shotgun (WGS) entry which is preliminary data.</text>
</comment>
<feature type="transmembrane region" description="Helical" evidence="6">
    <location>
        <begin position="35"/>
        <end position="53"/>
    </location>
</feature>
<evidence type="ECO:0000256" key="5">
    <source>
        <dbReference type="ARBA" id="ARBA00023136"/>
    </source>
</evidence>
<organism evidence="7 8">
    <name type="scientific">Halalkalibacter suaedae</name>
    <dbReference type="NCBI Taxonomy" id="2822140"/>
    <lineage>
        <taxon>Bacteria</taxon>
        <taxon>Bacillati</taxon>
        <taxon>Bacillota</taxon>
        <taxon>Bacilli</taxon>
        <taxon>Bacillales</taxon>
        <taxon>Bacillaceae</taxon>
        <taxon>Halalkalibacter</taxon>
    </lineage>
</organism>
<reference evidence="7" key="1">
    <citation type="submission" date="2021-03" db="EMBL/GenBank/DDBJ databases">
        <title>Bacillus suaedae sp. nov., isolated from Suaeda aralocaspica.</title>
        <authorList>
            <person name="Lei R.F.R."/>
        </authorList>
    </citation>
    <scope>NUCLEOTIDE SEQUENCE</scope>
    <source>
        <strain evidence="7">YZJH907-2</strain>
    </source>
</reference>
<sequence>MTNIGQKMKVYVVIVAGLMILFMIGYLTSPLQPQFLGLIVGLSLSFFNQWTTYSKTLIATNTTGEKRYSIFSYALAGFGFAIRISIVLFGVWLALVFPERLDLISVIIGLALMYFIIMADMLLEFGRKR</sequence>
<feature type="transmembrane region" description="Helical" evidence="6">
    <location>
        <begin position="103"/>
        <end position="123"/>
    </location>
</feature>
<evidence type="ECO:0000256" key="4">
    <source>
        <dbReference type="ARBA" id="ARBA00022989"/>
    </source>
</evidence>
<evidence type="ECO:0000256" key="3">
    <source>
        <dbReference type="ARBA" id="ARBA00022692"/>
    </source>
</evidence>
<keyword evidence="8" id="KW-1185">Reference proteome</keyword>
<feature type="transmembrane region" description="Helical" evidence="6">
    <location>
        <begin position="73"/>
        <end position="97"/>
    </location>
</feature>
<dbReference type="RefSeq" id="WP_210598629.1">
    <property type="nucleotide sequence ID" value="NZ_JAGKSQ010000007.1"/>
</dbReference>
<name>A0A940X0H4_9BACI</name>
<feature type="transmembrane region" description="Helical" evidence="6">
    <location>
        <begin position="12"/>
        <end position="29"/>
    </location>
</feature>
<comment type="subcellular location">
    <subcellularLocation>
        <location evidence="1">Cell membrane</location>
        <topology evidence="1">Multi-pass membrane protein</topology>
    </subcellularLocation>
</comment>
<evidence type="ECO:0000256" key="6">
    <source>
        <dbReference type="SAM" id="Phobius"/>
    </source>
</evidence>
<evidence type="ECO:0000313" key="8">
    <source>
        <dbReference type="Proteomes" id="UP000678228"/>
    </source>
</evidence>
<evidence type="ECO:0000313" key="7">
    <source>
        <dbReference type="EMBL" id="MBP3952785.1"/>
    </source>
</evidence>
<dbReference type="InterPro" id="IPR005598">
    <property type="entry name" value="ATP_synth_I"/>
</dbReference>
<evidence type="ECO:0000256" key="1">
    <source>
        <dbReference type="ARBA" id="ARBA00004651"/>
    </source>
</evidence>
<evidence type="ECO:0000256" key="2">
    <source>
        <dbReference type="ARBA" id="ARBA00022475"/>
    </source>
</evidence>
<dbReference type="Pfam" id="PF03899">
    <property type="entry name" value="ATP-synt_I"/>
    <property type="match status" value="1"/>
</dbReference>
<keyword evidence="4 6" id="KW-1133">Transmembrane helix</keyword>